<dbReference type="EMBL" id="MU007043">
    <property type="protein sequence ID" value="KAF2429840.1"/>
    <property type="molecule type" value="Genomic_DNA"/>
</dbReference>
<comment type="subcellular location">
    <subcellularLocation>
        <location evidence="1">Nucleus</location>
        <location evidence="1">Nucleolus</location>
    </subcellularLocation>
</comment>
<dbReference type="InterPro" id="IPR014810">
    <property type="entry name" value="Fcf2_C"/>
</dbReference>
<evidence type="ECO:0000256" key="1">
    <source>
        <dbReference type="ARBA" id="ARBA00004604"/>
    </source>
</evidence>
<protein>
    <submittedName>
        <fullName evidence="5">rRNA processing protein Fcf2</fullName>
    </submittedName>
</protein>
<dbReference type="GO" id="GO:0003723">
    <property type="term" value="F:RNA binding"/>
    <property type="evidence" value="ECO:0007669"/>
    <property type="project" value="TreeGrafter"/>
</dbReference>
<evidence type="ECO:0000256" key="2">
    <source>
        <dbReference type="ARBA" id="ARBA00023242"/>
    </source>
</evidence>
<accession>A0A9P4NQK6</accession>
<evidence type="ECO:0000259" key="4">
    <source>
        <dbReference type="Pfam" id="PF08698"/>
    </source>
</evidence>
<dbReference type="Proteomes" id="UP000800235">
    <property type="component" value="Unassembled WGS sequence"/>
</dbReference>
<gene>
    <name evidence="5" type="ORF">EJ08DRAFT_661285</name>
</gene>
<dbReference type="AlphaFoldDB" id="A0A9P4NQK6"/>
<dbReference type="GO" id="GO:0005730">
    <property type="term" value="C:nucleolus"/>
    <property type="evidence" value="ECO:0007669"/>
    <property type="project" value="UniProtKB-SubCell"/>
</dbReference>
<evidence type="ECO:0000256" key="3">
    <source>
        <dbReference type="SAM" id="MobiDB-lite"/>
    </source>
</evidence>
<keyword evidence="2" id="KW-0539">Nucleus</keyword>
<dbReference type="PANTHER" id="PTHR21686">
    <property type="entry name" value="DEOXYNUCLEOTIDYLTRANSFERASE TERMINAL-INTERACTING PROTEIN 2"/>
    <property type="match status" value="1"/>
</dbReference>
<keyword evidence="6" id="KW-1185">Reference proteome</keyword>
<evidence type="ECO:0000313" key="6">
    <source>
        <dbReference type="Proteomes" id="UP000800235"/>
    </source>
</evidence>
<feature type="compositionally biased region" description="Polar residues" evidence="3">
    <location>
        <begin position="1"/>
        <end position="15"/>
    </location>
</feature>
<dbReference type="GO" id="GO:0006396">
    <property type="term" value="P:RNA processing"/>
    <property type="evidence" value="ECO:0007669"/>
    <property type="project" value="TreeGrafter"/>
</dbReference>
<reference evidence="5" key="1">
    <citation type="journal article" date="2020" name="Stud. Mycol.">
        <title>101 Dothideomycetes genomes: a test case for predicting lifestyles and emergence of pathogens.</title>
        <authorList>
            <person name="Haridas S."/>
            <person name="Albert R."/>
            <person name="Binder M."/>
            <person name="Bloem J."/>
            <person name="Labutti K."/>
            <person name="Salamov A."/>
            <person name="Andreopoulos B."/>
            <person name="Baker S."/>
            <person name="Barry K."/>
            <person name="Bills G."/>
            <person name="Bluhm B."/>
            <person name="Cannon C."/>
            <person name="Castanera R."/>
            <person name="Culley D."/>
            <person name="Daum C."/>
            <person name="Ezra D."/>
            <person name="Gonzalez J."/>
            <person name="Henrissat B."/>
            <person name="Kuo A."/>
            <person name="Liang C."/>
            <person name="Lipzen A."/>
            <person name="Lutzoni F."/>
            <person name="Magnuson J."/>
            <person name="Mondo S."/>
            <person name="Nolan M."/>
            <person name="Ohm R."/>
            <person name="Pangilinan J."/>
            <person name="Park H.-J."/>
            <person name="Ramirez L."/>
            <person name="Alfaro M."/>
            <person name="Sun H."/>
            <person name="Tritt A."/>
            <person name="Yoshinaga Y."/>
            <person name="Zwiers L.-H."/>
            <person name="Turgeon B."/>
            <person name="Goodwin S."/>
            <person name="Spatafora J."/>
            <person name="Crous P."/>
            <person name="Grigoriev I."/>
        </authorList>
    </citation>
    <scope>NUCLEOTIDE SEQUENCE</scope>
    <source>
        <strain evidence="5">CBS 130266</strain>
    </source>
</reference>
<organism evidence="5 6">
    <name type="scientific">Tothia fuscella</name>
    <dbReference type="NCBI Taxonomy" id="1048955"/>
    <lineage>
        <taxon>Eukaryota</taxon>
        <taxon>Fungi</taxon>
        <taxon>Dikarya</taxon>
        <taxon>Ascomycota</taxon>
        <taxon>Pezizomycotina</taxon>
        <taxon>Dothideomycetes</taxon>
        <taxon>Pleosporomycetidae</taxon>
        <taxon>Venturiales</taxon>
        <taxon>Cylindrosympodiaceae</taxon>
        <taxon>Tothia</taxon>
    </lineage>
</organism>
<comment type="caution">
    <text evidence="5">The sequence shown here is derived from an EMBL/GenBank/DDBJ whole genome shotgun (WGS) entry which is preliminary data.</text>
</comment>
<feature type="region of interest" description="Disordered" evidence="3">
    <location>
        <begin position="1"/>
        <end position="34"/>
    </location>
</feature>
<feature type="domain" description="Fcf2 pre-rRNA processing C-terminal" evidence="4">
    <location>
        <begin position="114"/>
        <end position="207"/>
    </location>
</feature>
<evidence type="ECO:0000313" key="5">
    <source>
        <dbReference type="EMBL" id="KAF2429840.1"/>
    </source>
</evidence>
<dbReference type="OrthoDB" id="427886at2759"/>
<sequence>MADFDSSSRTLSNESVHSEESFFSDEDLTPEQMNELLQQAAQRLKAGQLARTPSTTVKIPKLQHATLPAPYVKTVGRIARAESKAFVPDSDRSALEKPRTIVDPVTAKQSRIKAKETLSDWYNLPRTDLTPEFKRDLQLLNMRSVLDPHRMYKKAGKFKVPEYSQMGVLVEGPTEFFSGRIQKKDRKKTFVEDALATEAKTGRFKMKYGEVQMSKMSGKKAFYKALKAKRKSGVKG</sequence>
<name>A0A9P4NQK6_9PEZI</name>
<dbReference type="PANTHER" id="PTHR21686:SF12">
    <property type="entry name" value="DEOXYNUCLEOTIDYLTRANSFERASE TERMINAL-INTERACTING PROTEIN 2"/>
    <property type="match status" value="1"/>
</dbReference>
<dbReference type="InterPro" id="IPR039883">
    <property type="entry name" value="Fcf2/DNTTIP2"/>
</dbReference>
<proteinExistence type="predicted"/>
<dbReference type="Pfam" id="PF08698">
    <property type="entry name" value="Fcf2"/>
    <property type="match status" value="1"/>
</dbReference>